<name>A0A6A5EUU5_PERFL</name>
<keyword evidence="2" id="KW-0472">Membrane</keyword>
<accession>A0A6A5EUU5</accession>
<reference evidence="3 4" key="1">
    <citation type="submission" date="2019-06" db="EMBL/GenBank/DDBJ databases">
        <title>A chromosome-scale genome assembly of the European perch, Perca fluviatilis.</title>
        <authorList>
            <person name="Roques C."/>
            <person name="Zahm M."/>
            <person name="Cabau C."/>
            <person name="Klopp C."/>
            <person name="Bouchez O."/>
            <person name="Donnadieu C."/>
            <person name="Kuhl H."/>
            <person name="Gislard M."/>
            <person name="Guendouz S."/>
            <person name="Journot L."/>
            <person name="Haffray P."/>
            <person name="Bestin A."/>
            <person name="Morvezen R."/>
            <person name="Feron R."/>
            <person name="Wen M."/>
            <person name="Jouanno E."/>
            <person name="Herpin A."/>
            <person name="Schartl M."/>
            <person name="Postlethwait J."/>
            <person name="Schaerlinger B."/>
            <person name="Chardard D."/>
            <person name="Lecocq T."/>
            <person name="Poncet C."/>
            <person name="Jaffrelo L."/>
            <person name="Lampietro C."/>
            <person name="Guiguen Y."/>
        </authorList>
    </citation>
    <scope>NUCLEOTIDE SEQUENCE [LARGE SCALE GENOMIC DNA]</scope>
    <source>
        <tissue evidence="3">Blood</tissue>
    </source>
</reference>
<organism evidence="3 4">
    <name type="scientific">Perca fluviatilis</name>
    <name type="common">European perch</name>
    <dbReference type="NCBI Taxonomy" id="8168"/>
    <lineage>
        <taxon>Eukaryota</taxon>
        <taxon>Metazoa</taxon>
        <taxon>Chordata</taxon>
        <taxon>Craniata</taxon>
        <taxon>Vertebrata</taxon>
        <taxon>Euteleostomi</taxon>
        <taxon>Actinopterygii</taxon>
        <taxon>Neopterygii</taxon>
        <taxon>Teleostei</taxon>
        <taxon>Neoteleostei</taxon>
        <taxon>Acanthomorphata</taxon>
        <taxon>Eupercaria</taxon>
        <taxon>Perciformes</taxon>
        <taxon>Percoidei</taxon>
        <taxon>Percidae</taxon>
        <taxon>Percinae</taxon>
        <taxon>Perca</taxon>
    </lineage>
</organism>
<keyword evidence="2" id="KW-1133">Transmembrane helix</keyword>
<keyword evidence="4" id="KW-1185">Reference proteome</keyword>
<evidence type="ECO:0000313" key="3">
    <source>
        <dbReference type="EMBL" id="KAF1393111.1"/>
    </source>
</evidence>
<evidence type="ECO:0000256" key="2">
    <source>
        <dbReference type="SAM" id="Phobius"/>
    </source>
</evidence>
<evidence type="ECO:0000313" key="4">
    <source>
        <dbReference type="Proteomes" id="UP000465112"/>
    </source>
</evidence>
<sequence>MFLEPLSYGCANHRLPKWFMGSIITRDALYAEVVLALLLPLPMLLFHWLLAASAWIHSTPLPEANGHTCPVENSHRERKRQVCPLRGGAAETRTASESPSSVEDLRF</sequence>
<proteinExistence type="predicted"/>
<feature type="transmembrane region" description="Helical" evidence="2">
    <location>
        <begin position="28"/>
        <end position="50"/>
    </location>
</feature>
<dbReference type="Proteomes" id="UP000465112">
    <property type="component" value="Chromosome 3"/>
</dbReference>
<keyword evidence="2" id="KW-0812">Transmembrane</keyword>
<gene>
    <name evidence="3" type="ORF">PFLUV_G00035070</name>
</gene>
<dbReference type="AlphaFoldDB" id="A0A6A5EUU5"/>
<dbReference type="EMBL" id="VHII01000003">
    <property type="protein sequence ID" value="KAF1393111.1"/>
    <property type="molecule type" value="Genomic_DNA"/>
</dbReference>
<comment type="caution">
    <text evidence="3">The sequence shown here is derived from an EMBL/GenBank/DDBJ whole genome shotgun (WGS) entry which is preliminary data.</text>
</comment>
<protein>
    <submittedName>
        <fullName evidence="3">Uncharacterized protein</fullName>
    </submittedName>
</protein>
<evidence type="ECO:0000256" key="1">
    <source>
        <dbReference type="SAM" id="MobiDB-lite"/>
    </source>
</evidence>
<feature type="region of interest" description="Disordered" evidence="1">
    <location>
        <begin position="66"/>
        <end position="107"/>
    </location>
</feature>